<dbReference type="OrthoDB" id="5405951at2"/>
<keyword evidence="1" id="KW-0812">Transmembrane</keyword>
<dbReference type="Pfam" id="PF11127">
    <property type="entry name" value="YgaP-like_TM"/>
    <property type="match status" value="1"/>
</dbReference>
<evidence type="ECO:0000313" key="4">
    <source>
        <dbReference type="Proteomes" id="UP000189810"/>
    </source>
</evidence>
<feature type="domain" description="Inner membrane protein YgaP-like transmembrane" evidence="2">
    <location>
        <begin position="1"/>
        <end position="60"/>
    </location>
</feature>
<organism evidence="3 4">
    <name type="scientific">Thermocrinis minervae</name>
    <dbReference type="NCBI Taxonomy" id="381751"/>
    <lineage>
        <taxon>Bacteria</taxon>
        <taxon>Pseudomonadati</taxon>
        <taxon>Aquificota</taxon>
        <taxon>Aquificia</taxon>
        <taxon>Aquificales</taxon>
        <taxon>Aquificaceae</taxon>
        <taxon>Thermocrinis</taxon>
    </lineage>
</organism>
<feature type="transmembrane region" description="Helical" evidence="1">
    <location>
        <begin position="31"/>
        <end position="53"/>
    </location>
</feature>
<reference evidence="3 4" key="1">
    <citation type="submission" date="2016-11" db="EMBL/GenBank/DDBJ databases">
        <authorList>
            <person name="Jaros S."/>
            <person name="Januszkiewicz K."/>
            <person name="Wedrychowicz H."/>
        </authorList>
    </citation>
    <scope>NUCLEOTIDE SEQUENCE [LARGE SCALE GENOMIC DNA]</scope>
    <source>
        <strain evidence="3 4">DSM 19557</strain>
    </source>
</reference>
<proteinExistence type="predicted"/>
<evidence type="ECO:0000256" key="1">
    <source>
        <dbReference type="SAM" id="Phobius"/>
    </source>
</evidence>
<keyword evidence="4" id="KW-1185">Reference proteome</keyword>
<evidence type="ECO:0000313" key="3">
    <source>
        <dbReference type="EMBL" id="SHK25048.1"/>
    </source>
</evidence>
<dbReference type="InterPro" id="IPR021309">
    <property type="entry name" value="YgaP-like_TM"/>
</dbReference>
<evidence type="ECO:0000259" key="2">
    <source>
        <dbReference type="Pfam" id="PF11127"/>
    </source>
</evidence>
<dbReference type="STRING" id="381751.SAMN05444391_0441"/>
<sequence>MEKNMATWDRLVRIVLALVFLYLAVTHGGAYWILGIIGIVFLITSAIGFCPLYKVLGFRTG</sequence>
<dbReference type="Proteomes" id="UP000189810">
    <property type="component" value="Chromosome I"/>
</dbReference>
<name>A0A1M6QY83_9AQUI</name>
<feature type="transmembrane region" description="Helical" evidence="1">
    <location>
        <begin position="7"/>
        <end position="25"/>
    </location>
</feature>
<dbReference type="RefSeq" id="WP_079653611.1">
    <property type="nucleotide sequence ID" value="NZ_LT670846.1"/>
</dbReference>
<dbReference type="EMBL" id="LT670846">
    <property type="protein sequence ID" value="SHK25048.1"/>
    <property type="molecule type" value="Genomic_DNA"/>
</dbReference>
<gene>
    <name evidence="3" type="ORF">SAMN05444391_0441</name>
</gene>
<dbReference type="AlphaFoldDB" id="A0A1M6QY83"/>
<keyword evidence="1" id="KW-1133">Transmembrane helix</keyword>
<keyword evidence="1" id="KW-0472">Membrane</keyword>
<accession>A0A1M6QY83</accession>
<protein>
    <recommendedName>
        <fullName evidence="2">Inner membrane protein YgaP-like transmembrane domain-containing protein</fullName>
    </recommendedName>
</protein>